<evidence type="ECO:0000256" key="1">
    <source>
        <dbReference type="SAM" id="MobiDB-lite"/>
    </source>
</evidence>
<evidence type="ECO:0000313" key="4">
    <source>
        <dbReference type="Proteomes" id="UP000263619"/>
    </source>
</evidence>
<feature type="signal peptide" evidence="2">
    <location>
        <begin position="1"/>
        <end position="25"/>
    </location>
</feature>
<dbReference type="AlphaFoldDB" id="A0A224AIE9"/>
<dbReference type="EMBL" id="AP014608">
    <property type="protein sequence ID" value="BBA17133.1"/>
    <property type="molecule type" value="Genomic_DNA"/>
</dbReference>
<organism evidence="3 4">
    <name type="scientific">Blattabacterium cuenoti STAT</name>
    <dbReference type="NCBI Taxonomy" id="1457030"/>
    <lineage>
        <taxon>Bacteria</taxon>
        <taxon>Pseudomonadati</taxon>
        <taxon>Bacteroidota</taxon>
        <taxon>Flavobacteriia</taxon>
        <taxon>Flavobacteriales</taxon>
        <taxon>Blattabacteriaceae</taxon>
        <taxon>Blattabacterium</taxon>
    </lineage>
</organism>
<dbReference type="PROSITE" id="PS51257">
    <property type="entry name" value="PROKAR_LIPOPROTEIN"/>
    <property type="match status" value="1"/>
</dbReference>
<name>A0A224AIE9_9FLAO</name>
<feature type="chain" id="PRO_5013211413" description="Lipoprotein" evidence="2">
    <location>
        <begin position="26"/>
        <end position="214"/>
    </location>
</feature>
<feature type="compositionally biased region" description="Low complexity" evidence="1">
    <location>
        <begin position="41"/>
        <end position="61"/>
    </location>
</feature>
<keyword evidence="2" id="KW-0732">Signal</keyword>
<dbReference type="Proteomes" id="UP000263619">
    <property type="component" value="Chromosome"/>
</dbReference>
<dbReference type="OrthoDB" id="1132285at2"/>
<gene>
    <name evidence="3" type="ORF">STAT_197</name>
</gene>
<accession>A0A224AIE9</accession>
<sequence>MNTSFRFLILTISIALGFISTSCNDDMTMNNDASGGEKTESSVPDSTTTTTTDTDVASSKTPSEEDTSTSINSKYPPYTDEEIDKINPEDLDNEIKKVRTKVIKLDTETKMHLGEFHLLVNRQKRLLNEIKVRRMIMRSKPKGSEEEMEAKNDLEDRRKYGKEKLQLIKDKNEFLYKLTRRLVLEKDKEWDLRMKKEYLLKKLKERKEKEEEKN</sequence>
<dbReference type="RefSeq" id="WP_119305417.1">
    <property type="nucleotide sequence ID" value="NZ_AP014608.1"/>
</dbReference>
<protein>
    <recommendedName>
        <fullName evidence="5">Lipoprotein</fullName>
    </recommendedName>
</protein>
<reference evidence="3 4" key="1">
    <citation type="submission" date="2014-06" db="EMBL/GenBank/DDBJ databases">
        <title>Genome sequence of the intracellular symbiont Blattabacterium cuenoti, strain STAT from the wood feeding cockroach Salganea taiwanensis taiwanensis.</title>
        <authorList>
            <person name="Kinjo Y."/>
            <person name="Ohkuma M."/>
            <person name="Tokuda G."/>
        </authorList>
    </citation>
    <scope>NUCLEOTIDE SEQUENCE [LARGE SCALE GENOMIC DNA]</scope>
    <source>
        <strain evidence="3 4">STAT</strain>
    </source>
</reference>
<evidence type="ECO:0000256" key="2">
    <source>
        <dbReference type="SAM" id="SignalP"/>
    </source>
</evidence>
<evidence type="ECO:0008006" key="5">
    <source>
        <dbReference type="Google" id="ProtNLM"/>
    </source>
</evidence>
<evidence type="ECO:0000313" key="3">
    <source>
        <dbReference type="EMBL" id="BBA17133.1"/>
    </source>
</evidence>
<proteinExistence type="predicted"/>
<feature type="region of interest" description="Disordered" evidence="1">
    <location>
        <begin position="30"/>
        <end position="87"/>
    </location>
</feature>
<keyword evidence="4" id="KW-1185">Reference proteome</keyword>